<evidence type="ECO:0000313" key="3">
    <source>
        <dbReference type="Proteomes" id="UP000002357"/>
    </source>
</evidence>
<accession>B5GXI2</accession>
<protein>
    <submittedName>
        <fullName evidence="2">Uncharacterized protein</fullName>
    </submittedName>
</protein>
<feature type="compositionally biased region" description="Basic and acidic residues" evidence="1">
    <location>
        <begin position="39"/>
        <end position="55"/>
    </location>
</feature>
<evidence type="ECO:0000256" key="1">
    <source>
        <dbReference type="SAM" id="MobiDB-lite"/>
    </source>
</evidence>
<gene>
    <name evidence="2" type="ORF">SCLAV_1490</name>
</gene>
<keyword evidence="3" id="KW-1185">Reference proteome</keyword>
<evidence type="ECO:0000313" key="2">
    <source>
        <dbReference type="EMBL" id="EFG06565.1"/>
    </source>
</evidence>
<dbReference type="Proteomes" id="UP000002357">
    <property type="component" value="Chromosome"/>
</dbReference>
<dbReference type="EMBL" id="CM000913">
    <property type="protein sequence ID" value="EFG06565.1"/>
    <property type="molecule type" value="Genomic_DNA"/>
</dbReference>
<name>B5GXI2_STRCL</name>
<reference evidence="2 3" key="1">
    <citation type="journal article" date="2010" name="Genome Biol. Evol.">
        <title>The sequence of a 1.8-mb bacterial linear plasmid reveals a rich evolutionary reservoir of secondary metabolic pathways.</title>
        <authorList>
            <person name="Medema M.H."/>
            <person name="Trefzer A."/>
            <person name="Kovalchuk A."/>
            <person name="van den Berg M."/>
            <person name="Mueller U."/>
            <person name="Heijne W."/>
            <person name="Wu L."/>
            <person name="Alam M.T."/>
            <person name="Ronning C.M."/>
            <person name="Nierman W.C."/>
            <person name="Bovenberg R.A.L."/>
            <person name="Breitling R."/>
            <person name="Takano E."/>
        </authorList>
    </citation>
    <scope>NUCLEOTIDE SEQUENCE [LARGE SCALE GENOMIC DNA]</scope>
    <source>
        <strain evidence="3">ATCC 27064 / DSM 738 / JCM 4710 / NBRC 13307 / NCIMB 12785 / NRRL 3585 / VKM Ac-602</strain>
    </source>
</reference>
<feature type="region of interest" description="Disordered" evidence="1">
    <location>
        <begin position="16"/>
        <end position="55"/>
    </location>
</feature>
<dbReference type="AlphaFoldDB" id="B5GXI2"/>
<organism evidence="2 3">
    <name type="scientific">Streptomyces clavuligerus</name>
    <dbReference type="NCBI Taxonomy" id="1901"/>
    <lineage>
        <taxon>Bacteria</taxon>
        <taxon>Bacillati</taxon>
        <taxon>Actinomycetota</taxon>
        <taxon>Actinomycetes</taxon>
        <taxon>Kitasatosporales</taxon>
        <taxon>Streptomycetaceae</taxon>
        <taxon>Streptomyces</taxon>
    </lineage>
</organism>
<proteinExistence type="predicted"/>
<sequence length="55" mass="6227">MARILPYGRSARRAVGVRSPVRGMRPTVAPPPRTGSRYPPDRRLYQRVGSAHDFH</sequence>